<protein>
    <submittedName>
        <fullName evidence="8">Dynactin subunit 2</fullName>
    </submittedName>
</protein>
<keyword evidence="3" id="KW-0963">Cytoplasm</keyword>
<name>A0A914XEX1_9BILA</name>
<keyword evidence="5" id="KW-0175">Coiled coil</keyword>
<dbReference type="Pfam" id="PF04912">
    <property type="entry name" value="Dynamitin"/>
    <property type="match status" value="1"/>
</dbReference>
<dbReference type="InterPro" id="IPR028133">
    <property type="entry name" value="Dynamitin"/>
</dbReference>
<dbReference type="GO" id="GO:0007017">
    <property type="term" value="P:microtubule-based process"/>
    <property type="evidence" value="ECO:0007669"/>
    <property type="project" value="InterPro"/>
</dbReference>
<sequence length="372" mass="40948">MPLTQNEDVYETSDLPEDDQHLKATDERFESDAIERVQLDVTDAFNKFKGKTLATDDVDFSDSLVKRRRRGYGGGSYVLELIGTESGQPETPEQKCNRLHHEINELSEQLQAIKSTAEKGSEGGKVTAADVLGLQQQLKGLQIEQVLGTQAQMSVADPQAAVSKKLSENIDRLKEKTGKKGGTEGQVTVSYQLTHSGIDADQKLVALESRLKKLESAVGGEAGGGTIAEALEELQQRVQLVDGNQLEGLDARLTALLQKLAQVQEKKKEAVDSDVDEQRVNELLELMNKWDNSCAALPALVDRMHSLQKLHEQAMQFSQALTQLDGVQQQLVKSVETDSKLLQELKTGMADNMQVLRSNCEALEKRLKALGK</sequence>
<comment type="similarity">
    <text evidence="2">Belongs to the dynactin subunit 2 family.</text>
</comment>
<dbReference type="GO" id="GO:0005869">
    <property type="term" value="C:dynactin complex"/>
    <property type="evidence" value="ECO:0007669"/>
    <property type="project" value="InterPro"/>
</dbReference>
<evidence type="ECO:0000313" key="7">
    <source>
        <dbReference type="Proteomes" id="UP000887566"/>
    </source>
</evidence>
<evidence type="ECO:0000256" key="6">
    <source>
        <dbReference type="SAM" id="MobiDB-lite"/>
    </source>
</evidence>
<dbReference type="WBParaSite" id="PSAMB.scaffold739size42317.g8326.t1">
    <property type="protein sequence ID" value="PSAMB.scaffold739size42317.g8326.t1"/>
    <property type="gene ID" value="PSAMB.scaffold739size42317.g8326"/>
</dbReference>
<feature type="region of interest" description="Disordered" evidence="6">
    <location>
        <begin position="1"/>
        <end position="22"/>
    </location>
</feature>
<evidence type="ECO:0000256" key="5">
    <source>
        <dbReference type="SAM" id="Coils"/>
    </source>
</evidence>
<dbReference type="AlphaFoldDB" id="A0A914XEX1"/>
<evidence type="ECO:0000256" key="1">
    <source>
        <dbReference type="ARBA" id="ARBA00004496"/>
    </source>
</evidence>
<proteinExistence type="inferred from homology"/>
<evidence type="ECO:0000256" key="3">
    <source>
        <dbReference type="ARBA" id="ARBA00022490"/>
    </source>
</evidence>
<keyword evidence="7" id="KW-1185">Reference proteome</keyword>
<organism evidence="7 8">
    <name type="scientific">Plectus sambesii</name>
    <dbReference type="NCBI Taxonomy" id="2011161"/>
    <lineage>
        <taxon>Eukaryota</taxon>
        <taxon>Metazoa</taxon>
        <taxon>Ecdysozoa</taxon>
        <taxon>Nematoda</taxon>
        <taxon>Chromadorea</taxon>
        <taxon>Plectida</taxon>
        <taxon>Plectina</taxon>
        <taxon>Plectoidea</taxon>
        <taxon>Plectidae</taxon>
        <taxon>Plectus</taxon>
    </lineage>
</organism>
<accession>A0A914XEX1</accession>
<dbReference type="GO" id="GO:0030286">
    <property type="term" value="C:dynein complex"/>
    <property type="evidence" value="ECO:0007669"/>
    <property type="project" value="UniProtKB-KW"/>
</dbReference>
<comment type="subcellular location">
    <subcellularLocation>
        <location evidence="1">Cytoplasm</location>
    </subcellularLocation>
</comment>
<dbReference type="PANTHER" id="PTHR15346">
    <property type="entry name" value="DYNACTIN SUBUNIT"/>
    <property type="match status" value="1"/>
</dbReference>
<feature type="coiled-coil region" evidence="5">
    <location>
        <begin position="246"/>
        <end position="273"/>
    </location>
</feature>
<evidence type="ECO:0000256" key="2">
    <source>
        <dbReference type="ARBA" id="ARBA00006176"/>
    </source>
</evidence>
<keyword evidence="4" id="KW-0243">Dynein</keyword>
<dbReference type="GO" id="GO:0005737">
    <property type="term" value="C:cytoplasm"/>
    <property type="evidence" value="ECO:0007669"/>
    <property type="project" value="UniProtKB-SubCell"/>
</dbReference>
<feature type="compositionally biased region" description="Acidic residues" evidence="6">
    <location>
        <begin position="8"/>
        <end position="17"/>
    </location>
</feature>
<dbReference type="Proteomes" id="UP000887566">
    <property type="component" value="Unplaced"/>
</dbReference>
<evidence type="ECO:0000313" key="8">
    <source>
        <dbReference type="WBParaSite" id="PSAMB.scaffold739size42317.g8326.t1"/>
    </source>
</evidence>
<reference evidence="8" key="1">
    <citation type="submission" date="2022-11" db="UniProtKB">
        <authorList>
            <consortium name="WormBaseParasite"/>
        </authorList>
    </citation>
    <scope>IDENTIFICATION</scope>
</reference>
<evidence type="ECO:0000256" key="4">
    <source>
        <dbReference type="ARBA" id="ARBA00023017"/>
    </source>
</evidence>